<gene>
    <name evidence="5" type="ORF">E0D97_07430</name>
</gene>
<dbReference type="Proteomes" id="UP000291301">
    <property type="component" value="Unassembled WGS sequence"/>
</dbReference>
<organism evidence="5 6">
    <name type="scientific">Oricola cellulosilytica</name>
    <dbReference type="NCBI Taxonomy" id="1429082"/>
    <lineage>
        <taxon>Bacteria</taxon>
        <taxon>Pseudomonadati</taxon>
        <taxon>Pseudomonadota</taxon>
        <taxon>Alphaproteobacteria</taxon>
        <taxon>Hyphomicrobiales</taxon>
        <taxon>Ahrensiaceae</taxon>
        <taxon>Oricola</taxon>
    </lineage>
</organism>
<feature type="domain" description="Nudix hydrolase" evidence="4">
    <location>
        <begin position="4"/>
        <end position="130"/>
    </location>
</feature>
<dbReference type="PANTHER" id="PTHR43046">
    <property type="entry name" value="GDP-MANNOSE MANNOSYL HYDROLASE"/>
    <property type="match status" value="1"/>
</dbReference>
<dbReference type="Gene3D" id="3.90.79.10">
    <property type="entry name" value="Nucleoside Triphosphate Pyrophosphohydrolase"/>
    <property type="match status" value="1"/>
</dbReference>
<dbReference type="EMBL" id="SJST01000002">
    <property type="protein sequence ID" value="TCD15521.1"/>
    <property type="molecule type" value="Genomic_DNA"/>
</dbReference>
<dbReference type="PROSITE" id="PS51462">
    <property type="entry name" value="NUDIX"/>
    <property type="match status" value="1"/>
</dbReference>
<evidence type="ECO:0000313" key="6">
    <source>
        <dbReference type="Proteomes" id="UP000291301"/>
    </source>
</evidence>
<protein>
    <submittedName>
        <fullName evidence="5">NUDIX domain-containing protein</fullName>
    </submittedName>
</protein>
<dbReference type="InterPro" id="IPR015797">
    <property type="entry name" value="NUDIX_hydrolase-like_dom_sf"/>
</dbReference>
<evidence type="ECO:0000313" key="5">
    <source>
        <dbReference type="EMBL" id="TCD15521.1"/>
    </source>
</evidence>
<dbReference type="InterPro" id="IPR000086">
    <property type="entry name" value="NUDIX_hydrolase_dom"/>
</dbReference>
<dbReference type="CDD" id="cd04680">
    <property type="entry name" value="NUDIX_Hydrolase"/>
    <property type="match status" value="1"/>
</dbReference>
<dbReference type="OrthoDB" id="9800065at2"/>
<evidence type="ECO:0000256" key="1">
    <source>
        <dbReference type="ARBA" id="ARBA00001946"/>
    </source>
</evidence>
<evidence type="ECO:0000256" key="3">
    <source>
        <dbReference type="SAM" id="MobiDB-lite"/>
    </source>
</evidence>
<comment type="caution">
    <text evidence="5">The sequence shown here is derived from an EMBL/GenBank/DDBJ whole genome shotgun (WGS) entry which is preliminary data.</text>
</comment>
<dbReference type="GO" id="GO:0016787">
    <property type="term" value="F:hydrolase activity"/>
    <property type="evidence" value="ECO:0007669"/>
    <property type="project" value="UniProtKB-KW"/>
</dbReference>
<keyword evidence="6" id="KW-1185">Reference proteome</keyword>
<evidence type="ECO:0000259" key="4">
    <source>
        <dbReference type="PROSITE" id="PS51462"/>
    </source>
</evidence>
<dbReference type="AlphaFoldDB" id="A0A4R0PDE7"/>
<dbReference type="PANTHER" id="PTHR43046:SF16">
    <property type="entry name" value="ADP-RIBOSE PYROPHOSPHATASE YJHB-RELATED"/>
    <property type="match status" value="1"/>
</dbReference>
<reference evidence="5 6" key="1">
    <citation type="journal article" date="2015" name="Antonie Van Leeuwenhoek">
        <title>Oricola cellulosilytica gen. nov., sp. nov., a cellulose-degrading bacterium of the family Phyllobacteriaceae isolated from surface seashore water, and emended descriptions of Mesorhizobium loti and Phyllobacterium myrsinacearum.</title>
        <authorList>
            <person name="Hameed A."/>
            <person name="Shahina M."/>
            <person name="Lai W.A."/>
            <person name="Lin S.Y."/>
            <person name="Young L.S."/>
            <person name="Liu Y.C."/>
            <person name="Hsu Y.H."/>
            <person name="Young C.C."/>
        </authorList>
    </citation>
    <scope>NUCLEOTIDE SEQUENCE [LARGE SCALE GENOMIC DNA]</scope>
    <source>
        <strain evidence="5 6">KCTC 52183</strain>
    </source>
</reference>
<dbReference type="Pfam" id="PF00293">
    <property type="entry name" value="NUDIX"/>
    <property type="match status" value="1"/>
</dbReference>
<comment type="cofactor">
    <cofactor evidence="1">
        <name>Mg(2+)</name>
        <dbReference type="ChEBI" id="CHEBI:18420"/>
    </cofactor>
</comment>
<evidence type="ECO:0000256" key="2">
    <source>
        <dbReference type="ARBA" id="ARBA00022801"/>
    </source>
</evidence>
<dbReference type="SUPFAM" id="SSF55811">
    <property type="entry name" value="Nudix"/>
    <property type="match status" value="1"/>
</dbReference>
<accession>A0A4R0PDE7</accession>
<name>A0A4R0PDE7_9HYPH</name>
<sequence>MSRPMTLGVRALAFDDEGRVLLVRHTYVPGWHLPGGGVETGHTVTETLAKELHEEANVILAAPPRLVSVHLNDRVTRRDHVVVFRCDQVTQTAPKQRDLEIIEAEFFPVDGLPPEITRSSRNRIDESLGLAPPDPYW</sequence>
<proteinExistence type="predicted"/>
<feature type="region of interest" description="Disordered" evidence="3">
    <location>
        <begin position="118"/>
        <end position="137"/>
    </location>
</feature>
<keyword evidence="2" id="KW-0378">Hydrolase</keyword>